<sequence length="1476" mass="159287">MNNLKTNILRFVMIFTVLVAALTVFAGIALADNPKSSPGEEVAEIPQGTFQLQIKDSGMFSSSYGQLDDGTSLCSDIDMIFILDRSGSMDTWDAVLPDGSTVSRMEAAKFATKNFIDMLPTGTGTRVGVVSYESYGYARIEQSLTSDFAAAKSAVDSITDGGGTSIGEGIKKGIDDLQAHGNTNKRVFLLLTDGKANRYPYGWSPPGGWPQPSGSWSTAELYALYEANVALTFDTTNPTKTYTVGMGYQTLINENLLQVLASESGGKYFFAGTTSIQEMFDEIAAEICVGDINVLILANFQRMKDIGYSSASVDDLKDKLQDLADNNPNGRGVLVDLDTISSIKTAYTNWNGHESDITKTNDLVQAIDNYIEDQVQNRYDNKVKYVILVGSHEVLPMKARPDDYTFCGTASEKIWSNGLLEKSGYLYDIYHAGTNGCYLTDTIYADLSYQDSSADHELTPELAVGRLVETPDQIISVIDTYMDNDGIIPKNNYVSLASYDYLDCGTRAKDDMIESEIPTDSSLVKCSYKSSNVPPMLNAKHDIVYFAGHGDYNSINTVTNGDNIAFNKPVTVDSTYWGILSPYKKEKAVDGDANSIWASTTSSGSETGWICVDLEENWNICGIRLKWLQGNPAKSFAISTSLGGSTWTPRGSVDTGGFSSSNTYNFEIDDSISSGETIMFTGHTGSGDLEDGIDFAATSSDQITFDLKIDDKYDLTKIFYGPNKKNPPSTEFTLKNNIGGKPTYTPGTDLEYFIWYDGGKWHLRWTNGSTHTFTGTISCSKIEHTFWLGSVAARYVRAEISEMDGTPRNELAELEVYSYDSKFMAGNDPDNGDTSELNSIDGAVIITAGCHNGVNFGNKKYHEPDAGTDYSEFPEEFAKKGAVAYIGATGYTAITRSGCKADYTWTRTLWDGDKFCWRSQPIGFNEKLATNVVHNIAKGSTIGDAFKNGAMEYYIEQNNSYLGFQDTDRRVLAIPALYGIPTYKNSRSGTGVSETIGLKEGYRIKKEESRSKFGSTGLQSYTSSEYETIVLNITEYYVNTTTGFVFIPGMEIVVSFNDPMLPWTHIEKTMPLGSEITNVTWDEAASESIVLDNEIPIAGIACSEVSLEGNFSYDGFYPATPYANYSVLAFGAGGSKVGVGIHPVQYNSKTSQTKIWTKMVFDVQYNIPYTGISVVDLSTDKCQYFPKENVILDISISNSGTTRAVDLNMIMRNANTCEELTTIAIGSMGLAGGTTSTGAYSIDLESIPQVKGRYIEGELVVLNPNNDNVLGSDSVTFGVSKGTLVSITDATAQSFHTATVPIIINGMTNFGAATVTLSYDPTVVQITDVTAGDVGTPTTNINNTTGTATIVAYVSTATGPDSPITLAILELSAVGSSEDTSPITLAITTLADADGTSVSSTAESGVFVVCAGVNGDLNGDDTLTPADAAIALEIAVGSRPCDDAMLAAADVSGDGMVTSLDALMILQAAHDNIDLS</sequence>
<dbReference type="InterPro" id="IPR008979">
    <property type="entry name" value="Galactose-bd-like_sf"/>
</dbReference>
<dbReference type="Pfam" id="PF13519">
    <property type="entry name" value="VWA_2"/>
    <property type="match status" value="1"/>
</dbReference>
<dbReference type="CDD" id="cd14256">
    <property type="entry name" value="Dockerin_I"/>
    <property type="match status" value="1"/>
</dbReference>
<comment type="caution">
    <text evidence="3">The sequence shown here is derived from an EMBL/GenBank/DDBJ whole genome shotgun (WGS) entry which is preliminary data.</text>
</comment>
<dbReference type="Gene3D" id="2.60.40.680">
    <property type="match status" value="1"/>
</dbReference>
<dbReference type="InterPro" id="IPR000421">
    <property type="entry name" value="FA58C"/>
</dbReference>
<gene>
    <name evidence="3" type="ORF">CHKLHMKO_00303</name>
</gene>
<dbReference type="PROSITE" id="PS50022">
    <property type="entry name" value="FA58C_3"/>
    <property type="match status" value="1"/>
</dbReference>
<evidence type="ECO:0000259" key="2">
    <source>
        <dbReference type="PROSITE" id="PS50234"/>
    </source>
</evidence>
<protein>
    <submittedName>
        <fullName evidence="3">von Willebrand factor type A domain protein</fullName>
    </submittedName>
</protein>
<dbReference type="SUPFAM" id="SSF63446">
    <property type="entry name" value="Type I dockerin domain"/>
    <property type="match status" value="1"/>
</dbReference>
<dbReference type="PANTHER" id="PTHR10579">
    <property type="entry name" value="CALCIUM-ACTIVATED CHLORIDE CHANNEL REGULATOR"/>
    <property type="match status" value="1"/>
</dbReference>
<organism evidence="3 4">
    <name type="scientific">Candidatus Argoarchaeum ethanivorans</name>
    <dbReference type="NCBI Taxonomy" id="2608793"/>
    <lineage>
        <taxon>Archaea</taxon>
        <taxon>Methanobacteriati</taxon>
        <taxon>Methanobacteriota</taxon>
        <taxon>Stenosarchaea group</taxon>
        <taxon>Methanomicrobia</taxon>
        <taxon>Methanosarcinales</taxon>
        <taxon>Methanosarcinales incertae sedis</taxon>
        <taxon>GOM Arc I cluster</taxon>
        <taxon>Candidatus Argoarchaeum</taxon>
    </lineage>
</organism>
<dbReference type="InterPro" id="IPR002105">
    <property type="entry name" value="Dockerin_1_rpt"/>
</dbReference>
<evidence type="ECO:0000313" key="3">
    <source>
        <dbReference type="EMBL" id="CAD6492580.1"/>
    </source>
</evidence>
<dbReference type="Gene3D" id="2.60.120.260">
    <property type="entry name" value="Galactose-binding domain-like"/>
    <property type="match status" value="1"/>
</dbReference>
<dbReference type="SMART" id="SM00327">
    <property type="entry name" value="VWA"/>
    <property type="match status" value="1"/>
</dbReference>
<feature type="domain" description="F5/8 type C" evidence="1">
    <location>
        <begin position="553"/>
        <end position="648"/>
    </location>
</feature>
<dbReference type="Gene3D" id="1.10.1330.10">
    <property type="entry name" value="Dockerin domain"/>
    <property type="match status" value="1"/>
</dbReference>
<dbReference type="EMBL" id="CAJHIO010000014">
    <property type="protein sequence ID" value="CAD6492580.1"/>
    <property type="molecule type" value="Genomic_DNA"/>
</dbReference>
<dbReference type="Pfam" id="PF00963">
    <property type="entry name" value="Cohesin"/>
    <property type="match status" value="1"/>
</dbReference>
<proteinExistence type="predicted"/>
<dbReference type="PANTHER" id="PTHR10579:SF43">
    <property type="entry name" value="ZINC FINGER (C3HC4-TYPE RING FINGER) FAMILY PROTEIN"/>
    <property type="match status" value="1"/>
</dbReference>
<dbReference type="InterPro" id="IPR008965">
    <property type="entry name" value="CBM2/CBM3_carb-bd_dom_sf"/>
</dbReference>
<dbReference type="SUPFAM" id="SSF49785">
    <property type="entry name" value="Galactose-binding domain-like"/>
    <property type="match status" value="1"/>
</dbReference>
<dbReference type="InterPro" id="IPR002102">
    <property type="entry name" value="Cohesin_dom"/>
</dbReference>
<dbReference type="Pfam" id="PF22633">
    <property type="entry name" value="F5_F8_type_C_2"/>
    <property type="match status" value="1"/>
</dbReference>
<dbReference type="InterPro" id="IPR051266">
    <property type="entry name" value="CLCR"/>
</dbReference>
<dbReference type="Proteomes" id="UP000610373">
    <property type="component" value="Unassembled WGS sequence"/>
</dbReference>
<dbReference type="Pfam" id="PF00404">
    <property type="entry name" value="Dockerin_1"/>
    <property type="match status" value="1"/>
</dbReference>
<dbReference type="Gene3D" id="3.40.50.410">
    <property type="entry name" value="von Willebrand factor, type A domain"/>
    <property type="match status" value="1"/>
</dbReference>
<dbReference type="InterPro" id="IPR036465">
    <property type="entry name" value="vWFA_dom_sf"/>
</dbReference>
<feature type="domain" description="VWFA" evidence="2">
    <location>
        <begin position="78"/>
        <end position="287"/>
    </location>
</feature>
<dbReference type="SUPFAM" id="SSF53300">
    <property type="entry name" value="vWA-like"/>
    <property type="match status" value="1"/>
</dbReference>
<evidence type="ECO:0000313" key="4">
    <source>
        <dbReference type="Proteomes" id="UP000610373"/>
    </source>
</evidence>
<dbReference type="GO" id="GO:0030246">
    <property type="term" value="F:carbohydrate binding"/>
    <property type="evidence" value="ECO:0007669"/>
    <property type="project" value="InterPro"/>
</dbReference>
<reference evidence="3" key="1">
    <citation type="submission" date="2020-10" db="EMBL/GenBank/DDBJ databases">
        <authorList>
            <person name="Hahn C.J."/>
            <person name="Laso-Perez R."/>
            <person name="Vulcano F."/>
            <person name="Vaziourakis K.-M."/>
            <person name="Stokke R."/>
            <person name="Steen I.H."/>
            <person name="Teske A."/>
            <person name="Boetius A."/>
            <person name="Liebeke M."/>
            <person name="Amann R."/>
            <person name="Knittel K."/>
        </authorList>
    </citation>
    <scope>NUCLEOTIDE SEQUENCE</scope>
    <source>
        <strain evidence="3">Gfbio:e3339647-f889-4370-9287-4fb5cb688e4c:AG392O15_GoMArc1</strain>
    </source>
</reference>
<dbReference type="Gene3D" id="3.40.50.10390">
    <property type="entry name" value="Gingipain r, domain 1"/>
    <property type="match status" value="1"/>
</dbReference>
<dbReference type="PROSITE" id="PS50234">
    <property type="entry name" value="VWFA"/>
    <property type="match status" value="1"/>
</dbReference>
<dbReference type="InterPro" id="IPR036439">
    <property type="entry name" value="Dockerin_dom_sf"/>
</dbReference>
<dbReference type="InterPro" id="IPR029031">
    <property type="entry name" value="Gingipain_N_sf"/>
</dbReference>
<dbReference type="GO" id="GO:0004553">
    <property type="term" value="F:hydrolase activity, hydrolyzing O-glycosyl compounds"/>
    <property type="evidence" value="ECO:0007669"/>
    <property type="project" value="InterPro"/>
</dbReference>
<dbReference type="InterPro" id="IPR002035">
    <property type="entry name" value="VWF_A"/>
</dbReference>
<dbReference type="CDD" id="cd08547">
    <property type="entry name" value="Type_II_cohesin"/>
    <property type="match status" value="1"/>
</dbReference>
<dbReference type="SUPFAM" id="SSF49384">
    <property type="entry name" value="Carbohydrate-binding domain"/>
    <property type="match status" value="1"/>
</dbReference>
<dbReference type="GO" id="GO:0000272">
    <property type="term" value="P:polysaccharide catabolic process"/>
    <property type="evidence" value="ECO:0007669"/>
    <property type="project" value="InterPro"/>
</dbReference>
<name>A0A811TA29_9EURY</name>
<evidence type="ECO:0000259" key="1">
    <source>
        <dbReference type="PROSITE" id="PS50022"/>
    </source>
</evidence>
<accession>A0A811TA29</accession>